<keyword evidence="2" id="KW-1133">Transmembrane helix</keyword>
<organism evidence="3 4">
    <name type="scientific">Apiospora rasikravindrae</name>
    <dbReference type="NCBI Taxonomy" id="990691"/>
    <lineage>
        <taxon>Eukaryota</taxon>
        <taxon>Fungi</taxon>
        <taxon>Dikarya</taxon>
        <taxon>Ascomycota</taxon>
        <taxon>Pezizomycotina</taxon>
        <taxon>Sordariomycetes</taxon>
        <taxon>Xylariomycetidae</taxon>
        <taxon>Amphisphaeriales</taxon>
        <taxon>Apiosporaceae</taxon>
        <taxon>Apiospora</taxon>
    </lineage>
</organism>
<dbReference type="PANTHER" id="PTHR35179">
    <property type="entry name" value="PROTEIN CBG02620"/>
    <property type="match status" value="1"/>
</dbReference>
<feature type="compositionally biased region" description="Basic and acidic residues" evidence="1">
    <location>
        <begin position="395"/>
        <end position="404"/>
    </location>
</feature>
<reference evidence="3 4" key="1">
    <citation type="submission" date="2023-01" db="EMBL/GenBank/DDBJ databases">
        <title>Analysis of 21 Apiospora genomes using comparative genomics revels a genus with tremendous synthesis potential of carbohydrate active enzymes and secondary metabolites.</title>
        <authorList>
            <person name="Sorensen T."/>
        </authorList>
    </citation>
    <scope>NUCLEOTIDE SEQUENCE [LARGE SCALE GENOMIC DNA]</scope>
    <source>
        <strain evidence="3 4">CBS 33761</strain>
    </source>
</reference>
<dbReference type="Proteomes" id="UP001444661">
    <property type="component" value="Unassembled WGS sequence"/>
</dbReference>
<sequence>MPGFLVPDRFQPHESSVDDLMIISIIWGITIAAGLFTASKAYKQSKAMYARTRQVSVYTMMIWAEWTASMTIGVLCWCYIRGYIAPSFWIFFFILTFWTIQVITPLSDHLHRLELTIQCICQIIINRIALLALDQKKMRKIRWGVFAILSAVNISVYCIWIPARLQISDQYIFINKIWDRLEKVIFLVVDSSLSLYFVMLIRRNLIDNGLNKYMPLYRFNLFMVGCSIALDCILIASMSIPNDIVYLQFHPLVYMMKLHIEMNIASLIAKVVRATGGGNSEGLGANKSSSLSRSQGTELRSTSKKRATNLFSSSNHRRLDDNDATSSRSKNARVLGLSGHHEFSAGVGDSPREEDFGVAGQERAIKKTTQTTVTVSHTNDRRDDDAQSESSTSYLKHDDFDSPV</sequence>
<keyword evidence="2" id="KW-0812">Transmembrane</keyword>
<feature type="transmembrane region" description="Helical" evidence="2">
    <location>
        <begin position="20"/>
        <end position="39"/>
    </location>
</feature>
<feature type="region of interest" description="Disordered" evidence="1">
    <location>
        <begin position="282"/>
        <end position="404"/>
    </location>
</feature>
<name>A0ABR1SP36_9PEZI</name>
<evidence type="ECO:0000256" key="2">
    <source>
        <dbReference type="SAM" id="Phobius"/>
    </source>
</evidence>
<dbReference type="EMBL" id="JAQQWK010000008">
    <property type="protein sequence ID" value="KAK8036085.1"/>
    <property type="molecule type" value="Genomic_DNA"/>
</dbReference>
<feature type="transmembrane region" description="Helical" evidence="2">
    <location>
        <begin position="88"/>
        <end position="106"/>
    </location>
</feature>
<comment type="caution">
    <text evidence="3">The sequence shown here is derived from an EMBL/GenBank/DDBJ whole genome shotgun (WGS) entry which is preliminary data.</text>
</comment>
<feature type="transmembrane region" description="Helical" evidence="2">
    <location>
        <begin position="143"/>
        <end position="163"/>
    </location>
</feature>
<proteinExistence type="predicted"/>
<accession>A0ABR1SP36</accession>
<feature type="compositionally biased region" description="Polar residues" evidence="1">
    <location>
        <begin position="286"/>
        <end position="300"/>
    </location>
</feature>
<evidence type="ECO:0000313" key="3">
    <source>
        <dbReference type="EMBL" id="KAK8036085.1"/>
    </source>
</evidence>
<feature type="transmembrane region" description="Helical" evidence="2">
    <location>
        <begin position="183"/>
        <end position="201"/>
    </location>
</feature>
<feature type="compositionally biased region" description="Low complexity" evidence="1">
    <location>
        <begin position="368"/>
        <end position="377"/>
    </location>
</feature>
<protein>
    <submittedName>
        <fullName evidence="3">Uncharacterized protein</fullName>
    </submittedName>
</protein>
<feature type="transmembrane region" description="Helical" evidence="2">
    <location>
        <begin position="60"/>
        <end position="82"/>
    </location>
</feature>
<gene>
    <name evidence="3" type="ORF">PG993_008699</name>
</gene>
<dbReference type="PANTHER" id="PTHR35179:SF1">
    <property type="entry name" value="INTEGRAL MEMBRANE PROTEIN"/>
    <property type="match status" value="1"/>
</dbReference>
<keyword evidence="4" id="KW-1185">Reference proteome</keyword>
<evidence type="ECO:0000256" key="1">
    <source>
        <dbReference type="SAM" id="MobiDB-lite"/>
    </source>
</evidence>
<evidence type="ECO:0000313" key="4">
    <source>
        <dbReference type="Proteomes" id="UP001444661"/>
    </source>
</evidence>
<feature type="transmembrane region" description="Helical" evidence="2">
    <location>
        <begin position="221"/>
        <end position="240"/>
    </location>
</feature>
<keyword evidence="2" id="KW-0472">Membrane</keyword>